<dbReference type="STRING" id="1244108.SAMN05444004_11066"/>
<dbReference type="OrthoDB" id="9798842at2"/>
<comment type="function">
    <text evidence="3">Required for maturation of urease via the functional incorporation of the urease nickel metallocenter.</text>
</comment>
<dbReference type="Proteomes" id="UP000198914">
    <property type="component" value="Unassembled WGS sequence"/>
</dbReference>
<dbReference type="GO" id="GO:0005737">
    <property type="term" value="C:cytoplasm"/>
    <property type="evidence" value="ECO:0007669"/>
    <property type="project" value="UniProtKB-SubCell"/>
</dbReference>
<evidence type="ECO:0000313" key="4">
    <source>
        <dbReference type="EMBL" id="SDZ31634.1"/>
    </source>
</evidence>
<name>A0A1H3S182_9RHOB</name>
<dbReference type="GO" id="GO:0016151">
    <property type="term" value="F:nickel cation binding"/>
    <property type="evidence" value="ECO:0007669"/>
    <property type="project" value="UniProtKB-UniRule"/>
</dbReference>
<dbReference type="AlphaFoldDB" id="A0A1H3S182"/>
<dbReference type="RefSeq" id="WP_092646205.1">
    <property type="nucleotide sequence ID" value="NZ_FNPX01000010.1"/>
</dbReference>
<protein>
    <recommendedName>
        <fullName evidence="3">Urease accessory protein UreD</fullName>
    </recommendedName>
</protein>
<dbReference type="Pfam" id="PF01774">
    <property type="entry name" value="UreD"/>
    <property type="match status" value="1"/>
</dbReference>
<sequence length="266" mass="28245">MLDHPNMQRIRGEARVSLGRAGLRDLRQAGSAKAMLPRVDTDVPEVVFLNTAGGVTSGDRLDYTLNIGAGARATAGTQTAERAYRATGGPGRIETRITVSRGAHLDWLPQELIAFEGSHLARVTQVDLAADAHFLCVDSVILGRPAHGEIVTTARLDDLRTIRRDGALFHQEHLSLGPETLSDPVALGGVRALATLVLAAPGAGDALSAIRALPSTGGVRQAASAWDGRLVVRLMARDPAPLRRALMSAIVTLRGTPMPRVWQSDV</sequence>
<dbReference type="PANTHER" id="PTHR33643:SF1">
    <property type="entry name" value="UREASE ACCESSORY PROTEIN D"/>
    <property type="match status" value="1"/>
</dbReference>
<dbReference type="EMBL" id="FNPX01000010">
    <property type="protein sequence ID" value="SDZ31634.1"/>
    <property type="molecule type" value="Genomic_DNA"/>
</dbReference>
<comment type="similarity">
    <text evidence="1 3">Belongs to the UreD family.</text>
</comment>
<evidence type="ECO:0000256" key="2">
    <source>
        <dbReference type="ARBA" id="ARBA00023186"/>
    </source>
</evidence>
<proteinExistence type="inferred from homology"/>
<comment type="subcellular location">
    <subcellularLocation>
        <location evidence="3">Cytoplasm</location>
    </subcellularLocation>
</comment>
<dbReference type="HAMAP" id="MF_01384">
    <property type="entry name" value="UreD"/>
    <property type="match status" value="1"/>
</dbReference>
<comment type="subunit">
    <text evidence="3">UreD, UreF and UreG form a complex that acts as a GTP-hydrolysis-dependent molecular chaperone, activating the urease apoprotein by helping to assemble the nickel containing metallocenter of UreC. The UreE protein probably delivers the nickel.</text>
</comment>
<dbReference type="InterPro" id="IPR002669">
    <property type="entry name" value="UreD"/>
</dbReference>
<evidence type="ECO:0000256" key="3">
    <source>
        <dbReference type="HAMAP-Rule" id="MF_01384"/>
    </source>
</evidence>
<gene>
    <name evidence="3" type="primary">ureD</name>
    <name evidence="4" type="ORF">SAMN05444004_11066</name>
</gene>
<reference evidence="5" key="1">
    <citation type="submission" date="2016-10" db="EMBL/GenBank/DDBJ databases">
        <authorList>
            <person name="Varghese N."/>
            <person name="Submissions S."/>
        </authorList>
    </citation>
    <scope>NUCLEOTIDE SEQUENCE [LARGE SCALE GENOMIC DNA]</scope>
    <source>
        <strain evidence="5">DSM 100420</strain>
    </source>
</reference>
<keyword evidence="2 3" id="KW-0143">Chaperone</keyword>
<keyword evidence="5" id="KW-1185">Reference proteome</keyword>
<dbReference type="PANTHER" id="PTHR33643">
    <property type="entry name" value="UREASE ACCESSORY PROTEIN D"/>
    <property type="match status" value="1"/>
</dbReference>
<accession>A0A1H3S182</accession>
<evidence type="ECO:0000256" key="1">
    <source>
        <dbReference type="ARBA" id="ARBA00007177"/>
    </source>
</evidence>
<evidence type="ECO:0000313" key="5">
    <source>
        <dbReference type="Proteomes" id="UP000198914"/>
    </source>
</evidence>
<keyword evidence="3" id="KW-0963">Cytoplasm</keyword>
<organism evidence="4 5">
    <name type="scientific">Jannaschia faecimaris</name>
    <dbReference type="NCBI Taxonomy" id="1244108"/>
    <lineage>
        <taxon>Bacteria</taxon>
        <taxon>Pseudomonadati</taxon>
        <taxon>Pseudomonadota</taxon>
        <taxon>Alphaproteobacteria</taxon>
        <taxon>Rhodobacterales</taxon>
        <taxon>Roseobacteraceae</taxon>
        <taxon>Jannaschia</taxon>
    </lineage>
</organism>
<keyword evidence="3" id="KW-0996">Nickel insertion</keyword>